<organism evidence="3 4">
    <name type="scientific">Gaoshiqia sediminis</name>
    <dbReference type="NCBI Taxonomy" id="2986998"/>
    <lineage>
        <taxon>Bacteria</taxon>
        <taxon>Pseudomonadati</taxon>
        <taxon>Bacteroidota</taxon>
        <taxon>Bacteroidia</taxon>
        <taxon>Marinilabiliales</taxon>
        <taxon>Prolixibacteraceae</taxon>
        <taxon>Gaoshiqia</taxon>
    </lineage>
</organism>
<accession>A0AA41Y6Q1</accession>
<dbReference type="Proteomes" id="UP001163821">
    <property type="component" value="Unassembled WGS sequence"/>
</dbReference>
<name>A0AA41Y6Q1_9BACT</name>
<evidence type="ECO:0000313" key="4">
    <source>
        <dbReference type="Proteomes" id="UP001163821"/>
    </source>
</evidence>
<proteinExistence type="predicted"/>
<feature type="signal peptide" evidence="1">
    <location>
        <begin position="1"/>
        <end position="19"/>
    </location>
</feature>
<dbReference type="InterPro" id="IPR011250">
    <property type="entry name" value="OMP/PagP_B-barrel"/>
</dbReference>
<dbReference type="AlphaFoldDB" id="A0AA41Y6Q1"/>
<keyword evidence="4" id="KW-1185">Reference proteome</keyword>
<dbReference type="SUPFAM" id="SSF56925">
    <property type="entry name" value="OMPA-like"/>
    <property type="match status" value="1"/>
</dbReference>
<protein>
    <submittedName>
        <fullName evidence="3">PorT family protein</fullName>
    </submittedName>
</protein>
<dbReference type="EMBL" id="JAPAAF010000005">
    <property type="protein sequence ID" value="MCW0482122.1"/>
    <property type="molecule type" value="Genomic_DNA"/>
</dbReference>
<evidence type="ECO:0000259" key="2">
    <source>
        <dbReference type="Pfam" id="PF13568"/>
    </source>
</evidence>
<feature type="chain" id="PRO_5041224926" evidence="1">
    <location>
        <begin position="20"/>
        <end position="196"/>
    </location>
</feature>
<gene>
    <name evidence="3" type="ORF">N2K84_05225</name>
</gene>
<dbReference type="Pfam" id="PF13568">
    <property type="entry name" value="OMP_b-brl_2"/>
    <property type="match status" value="1"/>
</dbReference>
<dbReference type="InterPro" id="IPR025665">
    <property type="entry name" value="Beta-barrel_OMP_2"/>
</dbReference>
<feature type="domain" description="Outer membrane protein beta-barrel" evidence="2">
    <location>
        <begin position="18"/>
        <end position="175"/>
    </location>
</feature>
<sequence>MKKLTLFLLAFLTFQLSQAQSPVNLGLKAGFNSSKISTNLDDFDESSVNNYLAGAFLRVNLGKIYLQPEAYFSSKGGKLSEITGSGATEAVNSFDLKAIDVPVLLGYKLIDKEAFNLRLNAGPVLSFLLEKELNEAAVMDVDQLKDHYFGYQYGAGIDLWVLSLDVRMENSFGDIYSGRGDEKTQTFLVTLGIKLL</sequence>
<keyword evidence="1" id="KW-0732">Signal</keyword>
<dbReference type="RefSeq" id="WP_282590730.1">
    <property type="nucleotide sequence ID" value="NZ_JAPAAF010000005.1"/>
</dbReference>
<reference evidence="3" key="1">
    <citation type="submission" date="2022-10" db="EMBL/GenBank/DDBJ databases">
        <title>Gaoshiqiia sediminis gen. nov., sp. nov., isolated from coastal sediment.</title>
        <authorList>
            <person name="Yu W.X."/>
            <person name="Mu D.S."/>
            <person name="Du J.Z."/>
            <person name="Liang Y.Q."/>
        </authorList>
    </citation>
    <scope>NUCLEOTIDE SEQUENCE</scope>
    <source>
        <strain evidence="3">A06</strain>
    </source>
</reference>
<evidence type="ECO:0000256" key="1">
    <source>
        <dbReference type="SAM" id="SignalP"/>
    </source>
</evidence>
<evidence type="ECO:0000313" key="3">
    <source>
        <dbReference type="EMBL" id="MCW0482122.1"/>
    </source>
</evidence>
<comment type="caution">
    <text evidence="3">The sequence shown here is derived from an EMBL/GenBank/DDBJ whole genome shotgun (WGS) entry which is preliminary data.</text>
</comment>